<accession>A0A2P2JER0</accession>
<sequence>MSPSLKVGYKQCTEMAQTFAVSVPNFLWRGDRYFCQECSADRCNPASCWCANTVAAFPVRS</sequence>
<organism evidence="1">
    <name type="scientific">Rhizophora mucronata</name>
    <name type="common">Asiatic mangrove</name>
    <dbReference type="NCBI Taxonomy" id="61149"/>
    <lineage>
        <taxon>Eukaryota</taxon>
        <taxon>Viridiplantae</taxon>
        <taxon>Streptophyta</taxon>
        <taxon>Embryophyta</taxon>
        <taxon>Tracheophyta</taxon>
        <taxon>Spermatophyta</taxon>
        <taxon>Magnoliopsida</taxon>
        <taxon>eudicotyledons</taxon>
        <taxon>Gunneridae</taxon>
        <taxon>Pentapetalae</taxon>
        <taxon>rosids</taxon>
        <taxon>fabids</taxon>
        <taxon>Malpighiales</taxon>
        <taxon>Rhizophoraceae</taxon>
        <taxon>Rhizophora</taxon>
    </lineage>
</organism>
<protein>
    <submittedName>
        <fullName evidence="1">Uncharacterized protein MANES_18G091900</fullName>
    </submittedName>
</protein>
<dbReference type="EMBL" id="GGEC01011446">
    <property type="protein sequence ID" value="MBW91929.1"/>
    <property type="molecule type" value="Transcribed_RNA"/>
</dbReference>
<evidence type="ECO:0000313" key="1">
    <source>
        <dbReference type="EMBL" id="MBW91929.1"/>
    </source>
</evidence>
<proteinExistence type="predicted"/>
<name>A0A2P2JER0_RHIMU</name>
<reference evidence="1" key="1">
    <citation type="submission" date="2018-02" db="EMBL/GenBank/DDBJ databases">
        <title>Rhizophora mucronata_Transcriptome.</title>
        <authorList>
            <person name="Meera S.P."/>
            <person name="Sreeshan A."/>
            <person name="Augustine A."/>
        </authorList>
    </citation>
    <scope>NUCLEOTIDE SEQUENCE</scope>
    <source>
        <tissue evidence="1">Leaf</tissue>
    </source>
</reference>
<dbReference type="AlphaFoldDB" id="A0A2P2JER0"/>